<dbReference type="PANTHER" id="PTHR19960:SF12">
    <property type="entry name" value="TEKTIN-4"/>
    <property type="match status" value="1"/>
</dbReference>
<comment type="similarity">
    <text evidence="1 4">Belongs to the tektin family.</text>
</comment>
<evidence type="ECO:0000256" key="4">
    <source>
        <dbReference type="RuleBase" id="RU367040"/>
    </source>
</evidence>
<proteinExistence type="inferred from homology"/>
<dbReference type="GO" id="GO:0005634">
    <property type="term" value="C:nucleus"/>
    <property type="evidence" value="ECO:0007669"/>
    <property type="project" value="TreeGrafter"/>
</dbReference>
<evidence type="ECO:0000256" key="1">
    <source>
        <dbReference type="ARBA" id="ARBA00007209"/>
    </source>
</evidence>
<dbReference type="PRINTS" id="PR00511">
    <property type="entry name" value="TEKTIN"/>
</dbReference>
<evidence type="ECO:0000313" key="6">
    <source>
        <dbReference type="EMBL" id="KAG7316058.1"/>
    </source>
</evidence>
<dbReference type="GO" id="GO:0060294">
    <property type="term" value="P:cilium movement involved in cell motility"/>
    <property type="evidence" value="ECO:0007669"/>
    <property type="project" value="UniProtKB-UniRule"/>
</dbReference>
<keyword evidence="3 5" id="KW-0175">Coiled coil</keyword>
<evidence type="ECO:0000256" key="2">
    <source>
        <dbReference type="ARBA" id="ARBA00022490"/>
    </source>
</evidence>
<dbReference type="InterPro" id="IPR000435">
    <property type="entry name" value="Tektins"/>
</dbReference>
<keyword evidence="2" id="KW-0963">Cytoplasm</keyword>
<dbReference type="OrthoDB" id="5788000at2759"/>
<dbReference type="AlphaFoldDB" id="A0A9D3N467"/>
<organism evidence="6 7">
    <name type="scientific">Hemibagrus wyckioides</name>
    <dbReference type="NCBI Taxonomy" id="337641"/>
    <lineage>
        <taxon>Eukaryota</taxon>
        <taxon>Metazoa</taxon>
        <taxon>Chordata</taxon>
        <taxon>Craniata</taxon>
        <taxon>Vertebrata</taxon>
        <taxon>Euteleostomi</taxon>
        <taxon>Actinopterygii</taxon>
        <taxon>Neopterygii</taxon>
        <taxon>Teleostei</taxon>
        <taxon>Ostariophysi</taxon>
        <taxon>Siluriformes</taxon>
        <taxon>Bagridae</taxon>
        <taxon>Hemibagrus</taxon>
    </lineage>
</organism>
<dbReference type="GO" id="GO:0036126">
    <property type="term" value="C:sperm flagellum"/>
    <property type="evidence" value="ECO:0007669"/>
    <property type="project" value="TreeGrafter"/>
</dbReference>
<comment type="subcellular location">
    <subcellularLocation>
        <location evidence="4">Cytoplasm</location>
        <location evidence="4">Cytoskeleton</location>
        <location evidence="4">Cilium axoneme</location>
    </subcellularLocation>
</comment>
<keyword evidence="7" id="KW-1185">Reference proteome</keyword>
<dbReference type="GO" id="GO:0005930">
    <property type="term" value="C:axoneme"/>
    <property type="evidence" value="ECO:0007669"/>
    <property type="project" value="UniProtKB-SubCell"/>
</dbReference>
<dbReference type="GO" id="GO:0060271">
    <property type="term" value="P:cilium assembly"/>
    <property type="evidence" value="ECO:0007669"/>
    <property type="project" value="UniProtKB-UniRule"/>
</dbReference>
<keyword evidence="4" id="KW-0282">Flagellum</keyword>
<accession>A0A9D3N467</accession>
<gene>
    <name evidence="6" type="ORF">KOW79_020924</name>
</gene>
<sequence length="437" mass="49056">MSAQVLSARPGDGARAEESLDYPRYSATSAGLATAGYRSAKYTPGQWFANNRAVLDRAAAESASAEQIQRVSKALRAETEATGALLQTDGTRNLGARLQDIHFGKSELERHITRLLADTERLATLKRRLEKALHATEIPFAIATDNLTCRERRSGPDLVQDRVEEELLKEVELIKSIQALLKKTLDQTISQIRLNRNAQQVLECDWSDKQEAYSLDDECGRYRNTSTNTQHHANSATAHHQVCDVDGWMQFTLSNVAQAEREEEASAALCVLCERVLQETAEDLQAQSDAVNKAFTQRCHELTHSKSQLELQLKQVLEQISSQERNISSLQQAVFDKEAPLRVAQSRLHTRAQRPNMELCRDPPQISLLGEVQQISGSVCVLQQQLCEARDSLARLEENRMLLEKDIGCKTHSLLIDREKCIKHRTLYPTVLTLSGY</sequence>
<comment type="caution">
    <text evidence="6">The sequence shown here is derived from an EMBL/GenBank/DDBJ whole genome shotgun (WGS) entry which is preliminary data.</text>
</comment>
<feature type="coiled-coil region" evidence="5">
    <location>
        <begin position="299"/>
        <end position="333"/>
    </location>
</feature>
<reference evidence="6 7" key="1">
    <citation type="submission" date="2021-06" db="EMBL/GenBank/DDBJ databases">
        <title>Chromosome-level genome assembly of the red-tail catfish (Hemibagrus wyckioides).</title>
        <authorList>
            <person name="Shao F."/>
        </authorList>
    </citation>
    <scope>NUCLEOTIDE SEQUENCE [LARGE SCALE GENOMIC DNA]</scope>
    <source>
        <strain evidence="6">EC202008001</strain>
        <tissue evidence="6">Blood</tissue>
    </source>
</reference>
<dbReference type="Proteomes" id="UP000824219">
    <property type="component" value="Linkage Group LG26"/>
</dbReference>
<dbReference type="PANTHER" id="PTHR19960">
    <property type="entry name" value="TEKTIN"/>
    <property type="match status" value="1"/>
</dbReference>
<keyword evidence="4" id="KW-0969">Cilium</keyword>
<evidence type="ECO:0000313" key="7">
    <source>
        <dbReference type="Proteomes" id="UP000824219"/>
    </source>
</evidence>
<evidence type="ECO:0000256" key="5">
    <source>
        <dbReference type="SAM" id="Coils"/>
    </source>
</evidence>
<keyword evidence="4" id="KW-0966">Cell projection</keyword>
<name>A0A9D3N467_9TELE</name>
<protein>
    <recommendedName>
        <fullName evidence="4">Tektin</fullName>
    </recommendedName>
</protein>
<evidence type="ECO:0000256" key="3">
    <source>
        <dbReference type="ARBA" id="ARBA00023054"/>
    </source>
</evidence>
<dbReference type="GO" id="GO:0015630">
    <property type="term" value="C:microtubule cytoskeleton"/>
    <property type="evidence" value="ECO:0007669"/>
    <property type="project" value="UniProtKB-UniRule"/>
</dbReference>
<dbReference type="EMBL" id="JAHKSW010000026">
    <property type="protein sequence ID" value="KAG7316058.1"/>
    <property type="molecule type" value="Genomic_DNA"/>
</dbReference>
<dbReference type="InterPro" id="IPR048256">
    <property type="entry name" value="Tektin-like"/>
</dbReference>
<dbReference type="Pfam" id="PF03148">
    <property type="entry name" value="Tektin"/>
    <property type="match status" value="1"/>
</dbReference>